<gene>
    <name evidence="1" type="ORF">E0H73_33655</name>
</gene>
<organism evidence="1 2">
    <name type="scientific">Kribbella pittospori</name>
    <dbReference type="NCBI Taxonomy" id="722689"/>
    <lineage>
        <taxon>Bacteria</taxon>
        <taxon>Bacillati</taxon>
        <taxon>Actinomycetota</taxon>
        <taxon>Actinomycetes</taxon>
        <taxon>Propionibacteriales</taxon>
        <taxon>Kribbellaceae</taxon>
        <taxon>Kribbella</taxon>
    </lineage>
</organism>
<name>A0A4R0K7J3_9ACTN</name>
<dbReference type="OrthoDB" id="3822095at2"/>
<dbReference type="Proteomes" id="UP000291144">
    <property type="component" value="Unassembled WGS sequence"/>
</dbReference>
<evidence type="ECO:0000313" key="2">
    <source>
        <dbReference type="Proteomes" id="UP000291144"/>
    </source>
</evidence>
<accession>A0A4R0K7J3</accession>
<dbReference type="RefSeq" id="WP_131363245.1">
    <property type="nucleotide sequence ID" value="NZ_SJKB01000013.1"/>
</dbReference>
<proteinExistence type="predicted"/>
<evidence type="ECO:0000313" key="1">
    <source>
        <dbReference type="EMBL" id="TCC56111.1"/>
    </source>
</evidence>
<keyword evidence="2" id="KW-1185">Reference proteome</keyword>
<protein>
    <recommendedName>
        <fullName evidence="3">DUF4352 domain-containing protein</fullName>
    </recommendedName>
</protein>
<sequence>MTRHRAVRWGVQLALMLALLSTSSFLMLRDYIDNDEELFDEGRVTEVVKQGPVTIGNVEWKLDSLETYTTLVNDEGEEISLDDRPAGSVIVVAKMTVKPLDGLYMKENGFSCSANLRDDRGNLWQTKQPFKFALPTYCTNEDQPFYRNKPGLLAGVYVVPESAVPHLTGVVVQNLEERRRVILTP</sequence>
<reference evidence="1 2" key="1">
    <citation type="submission" date="2019-02" db="EMBL/GenBank/DDBJ databases">
        <title>Kribbella capetownensis sp. nov. and Kribbella speibonae sp. nov., isolated from soil.</title>
        <authorList>
            <person name="Curtis S.M."/>
            <person name="Norton I."/>
            <person name="Everest G.J."/>
            <person name="Meyers P.R."/>
        </authorList>
    </citation>
    <scope>NUCLEOTIDE SEQUENCE [LARGE SCALE GENOMIC DNA]</scope>
    <source>
        <strain evidence="1 2">NRRL B-24813</strain>
    </source>
</reference>
<evidence type="ECO:0008006" key="3">
    <source>
        <dbReference type="Google" id="ProtNLM"/>
    </source>
</evidence>
<dbReference type="AlphaFoldDB" id="A0A4R0K7J3"/>
<dbReference type="EMBL" id="SJKB01000013">
    <property type="protein sequence ID" value="TCC56111.1"/>
    <property type="molecule type" value="Genomic_DNA"/>
</dbReference>
<comment type="caution">
    <text evidence="1">The sequence shown here is derived from an EMBL/GenBank/DDBJ whole genome shotgun (WGS) entry which is preliminary data.</text>
</comment>